<protein>
    <submittedName>
        <fullName evidence="2">Uncharacterized protein</fullName>
    </submittedName>
</protein>
<evidence type="ECO:0000313" key="2">
    <source>
        <dbReference type="EMBL" id="ABM45206.1"/>
    </source>
</evidence>
<keyword evidence="1" id="KW-0472">Membrane</keyword>
<dbReference type="Proteomes" id="UP000000643">
    <property type="component" value="Chromosome"/>
</dbReference>
<feature type="transmembrane region" description="Helical" evidence="1">
    <location>
        <begin position="23"/>
        <end position="40"/>
    </location>
</feature>
<reference evidence="2 3" key="1">
    <citation type="submission" date="2006-12" db="EMBL/GenBank/DDBJ databases">
        <authorList>
            <person name="Hendrix L."/>
            <person name="Mohamoud Y."/>
            <person name="Radune D."/>
            <person name="Shvartsbeyn A."/>
            <person name="Daugherty S."/>
            <person name="Dodson R."/>
            <person name="Durkin A.S."/>
            <person name="Harkins D."/>
            <person name="Huot H."/>
            <person name="Kothari S.P."/>
            <person name="Madupu R."/>
            <person name="Li J."/>
            <person name="Nelson W.C."/>
            <person name="Shrivastava S."/>
            <person name="Giglio M.G."/>
            <person name="Haft D."/>
            <person name="Selengut J."/>
            <person name="Fraser-Ligget C."/>
            <person name="Seshadri R."/>
        </authorList>
    </citation>
    <scope>NUCLEOTIDE SEQUENCE [LARGE SCALE GENOMIC DNA]</scope>
    <source>
        <strain evidence="3">ATCC 35685 / NCTC 12138 / KC583</strain>
    </source>
</reference>
<accession>A1URC5</accession>
<evidence type="ECO:0000313" key="3">
    <source>
        <dbReference type="Proteomes" id="UP000000643"/>
    </source>
</evidence>
<organism evidence="2 3">
    <name type="scientific">Bartonella bacilliformis (strain ATCC 35685 / KC583 / Herrer 020/F12,63)</name>
    <dbReference type="NCBI Taxonomy" id="360095"/>
    <lineage>
        <taxon>Bacteria</taxon>
        <taxon>Pseudomonadati</taxon>
        <taxon>Pseudomonadota</taxon>
        <taxon>Alphaproteobacteria</taxon>
        <taxon>Hyphomicrobiales</taxon>
        <taxon>Bartonellaceae</taxon>
        <taxon>Bartonella</taxon>
    </lineage>
</organism>
<proteinExistence type="predicted"/>
<dbReference type="EMBL" id="CP000524">
    <property type="protein sequence ID" value="ABM45206.1"/>
    <property type="molecule type" value="Genomic_DNA"/>
</dbReference>
<keyword evidence="1" id="KW-1133">Transmembrane helix</keyword>
<dbReference type="HOGENOM" id="CLU_3266266_0_0_5"/>
<dbReference type="KEGG" id="bbk:BARBAKC583_0191"/>
<evidence type="ECO:0000256" key="1">
    <source>
        <dbReference type="SAM" id="Phobius"/>
    </source>
</evidence>
<dbReference type="AlphaFoldDB" id="A1URC5"/>
<keyword evidence="1" id="KW-0812">Transmembrane</keyword>
<dbReference type="STRING" id="360095.BARBAKC583_0191"/>
<gene>
    <name evidence="2" type="ordered locus">BARBAKC583_0191</name>
</gene>
<sequence>MMFLCLFMSAGDAGKVYHFVRCFWFALLLLQFVLLNNLIFH</sequence>
<name>A1URC5_BARBK</name>